<sequence>MITKNLSRLQVGMPFTAQLSSTPSDLAVLEAFLDEMTALDSQFVLLTDRKTTSRSKSSKQPYKSPNPAWKCRKEELQFLRAETKKLETQVAFLKLRETHAKLFNKCMGTTKGHELGKATAKRERQQYPLAQAENARLKMSIKRYQKISDTLQAAMEITDTTDLENLQRTAISLQGKMRVVRQLQLLNTAVFSTLECRVQARLGELDTVLRILRNEGDTDQVQVYQHGNLHPGSVVEFTRDRLMPFSAEQTSTVVWDIMQLDDFLSQRSTFKPSKDDIGSEGWYSMTLKCGGTATLRSHCLKKRLTFQEDSQF</sequence>
<gene>
    <name evidence="1" type="ORF">GN244_ATG12907</name>
    <name evidence="2" type="ORF">GN958_ATG15939</name>
</gene>
<dbReference type="AlphaFoldDB" id="A0A833VZ89"/>
<reference evidence="1" key="1">
    <citation type="submission" date="2020-04" db="EMBL/GenBank/DDBJ databases">
        <title>Hybrid Assembly of Korean Phytophthora infestans isolates.</title>
        <authorList>
            <person name="Prokchorchik M."/>
            <person name="Lee Y."/>
            <person name="Seo J."/>
            <person name="Cho J.-H."/>
            <person name="Park Y.-E."/>
            <person name="Jang D.-C."/>
            <person name="Im J.-S."/>
            <person name="Choi J.-G."/>
            <person name="Park H.-J."/>
            <person name="Lee G.-B."/>
            <person name="Lee Y.-G."/>
            <person name="Hong S.-Y."/>
            <person name="Cho K."/>
            <person name="Sohn K.H."/>
        </authorList>
    </citation>
    <scope>NUCLEOTIDE SEQUENCE</scope>
    <source>
        <strain evidence="1">KR_1_A1</strain>
        <strain evidence="2">KR_2_A2</strain>
    </source>
</reference>
<dbReference type="Proteomes" id="UP000704712">
    <property type="component" value="Unassembled WGS sequence"/>
</dbReference>
<keyword evidence="3" id="KW-1185">Reference proteome</keyword>
<dbReference type="EMBL" id="WSZM01000331">
    <property type="protein sequence ID" value="KAF4035134.1"/>
    <property type="molecule type" value="Genomic_DNA"/>
</dbReference>
<evidence type="ECO:0000313" key="2">
    <source>
        <dbReference type="EMBL" id="KAF4134683.1"/>
    </source>
</evidence>
<name>A0A833VZ89_PHYIN</name>
<accession>A0A833VZ89</accession>
<proteinExistence type="predicted"/>
<organism evidence="1 3">
    <name type="scientific">Phytophthora infestans</name>
    <name type="common">Potato late blight agent</name>
    <name type="synonym">Botrytis infestans</name>
    <dbReference type="NCBI Taxonomy" id="4787"/>
    <lineage>
        <taxon>Eukaryota</taxon>
        <taxon>Sar</taxon>
        <taxon>Stramenopiles</taxon>
        <taxon>Oomycota</taxon>
        <taxon>Peronosporomycetes</taxon>
        <taxon>Peronosporales</taxon>
        <taxon>Peronosporaceae</taxon>
        <taxon>Phytophthora</taxon>
    </lineage>
</organism>
<comment type="caution">
    <text evidence="1">The sequence shown here is derived from an EMBL/GenBank/DDBJ whole genome shotgun (WGS) entry which is preliminary data.</text>
</comment>
<dbReference type="Proteomes" id="UP000602510">
    <property type="component" value="Unassembled WGS sequence"/>
</dbReference>
<evidence type="ECO:0000313" key="1">
    <source>
        <dbReference type="EMBL" id="KAF4035134.1"/>
    </source>
</evidence>
<dbReference type="EMBL" id="JAACNO010002256">
    <property type="protein sequence ID" value="KAF4134683.1"/>
    <property type="molecule type" value="Genomic_DNA"/>
</dbReference>
<protein>
    <submittedName>
        <fullName evidence="1">Uncharacterized protein</fullName>
    </submittedName>
</protein>
<evidence type="ECO:0000313" key="3">
    <source>
        <dbReference type="Proteomes" id="UP000602510"/>
    </source>
</evidence>